<keyword evidence="4" id="KW-1185">Reference proteome</keyword>
<proteinExistence type="predicted"/>
<dbReference type="CDD" id="cd04301">
    <property type="entry name" value="NAT_SF"/>
    <property type="match status" value="1"/>
</dbReference>
<dbReference type="STRING" id="1045774.SAMN05421872_11863"/>
<dbReference type="InterPro" id="IPR050832">
    <property type="entry name" value="Bact_Acetyltransf"/>
</dbReference>
<keyword evidence="1" id="KW-0808">Transferase</keyword>
<dbReference type="Gene3D" id="3.40.630.30">
    <property type="match status" value="1"/>
</dbReference>
<dbReference type="InterPro" id="IPR016181">
    <property type="entry name" value="Acyl_CoA_acyltransferase"/>
</dbReference>
<keyword evidence="3" id="KW-0689">Ribosomal protein</keyword>
<dbReference type="RefSeq" id="WP_090860933.1">
    <property type="nucleotide sequence ID" value="NZ_FMZM01000018.1"/>
</dbReference>
<dbReference type="AlphaFoldDB" id="A0A1G7BL38"/>
<reference evidence="3 4" key="1">
    <citation type="submission" date="2016-10" db="EMBL/GenBank/DDBJ databases">
        <authorList>
            <person name="de Groot N.N."/>
        </authorList>
    </citation>
    <scope>NUCLEOTIDE SEQUENCE [LARGE SCALE GENOMIC DNA]</scope>
    <source>
        <strain evidence="3 4">CGMCC 4.6858</strain>
    </source>
</reference>
<evidence type="ECO:0000256" key="2">
    <source>
        <dbReference type="ARBA" id="ARBA00023315"/>
    </source>
</evidence>
<protein>
    <submittedName>
        <fullName evidence="3">Ribosomal protein S18 acetylase RimI</fullName>
    </submittedName>
</protein>
<evidence type="ECO:0000256" key="1">
    <source>
        <dbReference type="ARBA" id="ARBA00022679"/>
    </source>
</evidence>
<dbReference type="PANTHER" id="PTHR43877:SF2">
    <property type="entry name" value="AMINOALKYLPHOSPHONATE N-ACETYLTRANSFERASE-RELATED"/>
    <property type="match status" value="1"/>
</dbReference>
<dbReference type="OrthoDB" id="273614at2"/>
<dbReference type="PANTHER" id="PTHR43877">
    <property type="entry name" value="AMINOALKYLPHOSPHONATE N-ACETYLTRANSFERASE-RELATED-RELATED"/>
    <property type="match status" value="1"/>
</dbReference>
<dbReference type="GO" id="GO:0005840">
    <property type="term" value="C:ribosome"/>
    <property type="evidence" value="ECO:0007669"/>
    <property type="project" value="UniProtKB-KW"/>
</dbReference>
<dbReference type="GO" id="GO:0016747">
    <property type="term" value="F:acyltransferase activity, transferring groups other than amino-acyl groups"/>
    <property type="evidence" value="ECO:0007669"/>
    <property type="project" value="InterPro"/>
</dbReference>
<dbReference type="InterPro" id="IPR000182">
    <property type="entry name" value="GNAT_dom"/>
</dbReference>
<name>A0A1G7BL38_9ACTN</name>
<organism evidence="3 4">
    <name type="scientific">Nocardioides lianchengensis</name>
    <dbReference type="NCBI Taxonomy" id="1045774"/>
    <lineage>
        <taxon>Bacteria</taxon>
        <taxon>Bacillati</taxon>
        <taxon>Actinomycetota</taxon>
        <taxon>Actinomycetes</taxon>
        <taxon>Propionibacteriales</taxon>
        <taxon>Nocardioidaceae</taxon>
        <taxon>Nocardioides</taxon>
    </lineage>
</organism>
<dbReference type="Proteomes" id="UP000199034">
    <property type="component" value="Unassembled WGS sequence"/>
</dbReference>
<keyword evidence="2" id="KW-0012">Acyltransferase</keyword>
<gene>
    <name evidence="3" type="ORF">SAMN05421872_11863</name>
</gene>
<keyword evidence="3" id="KW-0687">Ribonucleoprotein</keyword>
<sequence>MIVRRARAADHAAAGAVTLAAYEPFLSGPDDDYAARLADAASRDAEAELWVAVAGEELLGCVTVCPPGSPWREIARDDEGEFRMLAVSPAAQGRGVGRALVEQVLDRFRADGAAAVAMSSLREMTTAHRLYERLGFSRLPERDWHPLPEIDLIAFRREL</sequence>
<dbReference type="SUPFAM" id="SSF55729">
    <property type="entry name" value="Acyl-CoA N-acyltransferases (Nat)"/>
    <property type="match status" value="1"/>
</dbReference>
<evidence type="ECO:0000313" key="3">
    <source>
        <dbReference type="EMBL" id="SDE27808.1"/>
    </source>
</evidence>
<dbReference type="PROSITE" id="PS51186">
    <property type="entry name" value="GNAT"/>
    <property type="match status" value="1"/>
</dbReference>
<dbReference type="EMBL" id="FMZM01000018">
    <property type="protein sequence ID" value="SDE27808.1"/>
    <property type="molecule type" value="Genomic_DNA"/>
</dbReference>
<accession>A0A1G7BL38</accession>
<evidence type="ECO:0000313" key="4">
    <source>
        <dbReference type="Proteomes" id="UP000199034"/>
    </source>
</evidence>
<dbReference type="Pfam" id="PF00583">
    <property type="entry name" value="Acetyltransf_1"/>
    <property type="match status" value="1"/>
</dbReference>